<feature type="transmembrane region" description="Helical" evidence="1">
    <location>
        <begin position="40"/>
        <end position="62"/>
    </location>
</feature>
<keyword evidence="1" id="KW-0812">Transmembrane</keyword>
<protein>
    <submittedName>
        <fullName evidence="2">Uncharacterized protein</fullName>
    </submittedName>
</protein>
<gene>
    <name evidence="2" type="ORF">K8V39_10245</name>
</gene>
<evidence type="ECO:0000313" key="3">
    <source>
        <dbReference type="Proteomes" id="UP000813420"/>
    </source>
</evidence>
<proteinExistence type="predicted"/>
<dbReference type="Proteomes" id="UP000813420">
    <property type="component" value="Unassembled WGS sequence"/>
</dbReference>
<dbReference type="OrthoDB" id="1936797at2"/>
<dbReference type="RefSeq" id="WP_070088942.1">
    <property type="nucleotide sequence ID" value="NZ_CABMJS010000018.1"/>
</dbReference>
<sequence length="72" mass="8059">MKKAKRILALLGASVLILMYLCTLVFALMDHPAAADLLRASIGCTILIPVLLYGFLLVYRLLSHDQDNEEER</sequence>
<feature type="transmembrane region" description="Helical" evidence="1">
    <location>
        <begin position="7"/>
        <end position="28"/>
    </location>
</feature>
<name>A0A9D2VYQ1_9FIRM</name>
<accession>A0A9D2VYQ1</accession>
<dbReference type="AlphaFoldDB" id="A0A9D2VYQ1"/>
<reference evidence="2" key="2">
    <citation type="submission" date="2021-09" db="EMBL/GenBank/DDBJ databases">
        <authorList>
            <person name="Gilroy R."/>
        </authorList>
    </citation>
    <scope>NUCLEOTIDE SEQUENCE</scope>
    <source>
        <strain evidence="2">USAMLcec4-12693</strain>
    </source>
</reference>
<dbReference type="EMBL" id="DYXE01000086">
    <property type="protein sequence ID" value="HJH50630.1"/>
    <property type="molecule type" value="Genomic_DNA"/>
</dbReference>
<evidence type="ECO:0000313" key="2">
    <source>
        <dbReference type="EMBL" id="HJH50630.1"/>
    </source>
</evidence>
<organism evidence="2 3">
    <name type="scientific">Merdimonas faecis</name>
    <dbReference type="NCBI Taxonomy" id="1653435"/>
    <lineage>
        <taxon>Bacteria</taxon>
        <taxon>Bacillati</taxon>
        <taxon>Bacillota</taxon>
        <taxon>Clostridia</taxon>
        <taxon>Lachnospirales</taxon>
        <taxon>Lachnospiraceae</taxon>
        <taxon>Merdimonas</taxon>
    </lineage>
</organism>
<comment type="caution">
    <text evidence="2">The sequence shown here is derived from an EMBL/GenBank/DDBJ whole genome shotgun (WGS) entry which is preliminary data.</text>
</comment>
<evidence type="ECO:0000256" key="1">
    <source>
        <dbReference type="SAM" id="Phobius"/>
    </source>
</evidence>
<keyword evidence="1" id="KW-0472">Membrane</keyword>
<keyword evidence="1" id="KW-1133">Transmembrane helix</keyword>
<reference evidence="2" key="1">
    <citation type="journal article" date="2021" name="PeerJ">
        <title>Extensive microbial diversity within the chicken gut microbiome revealed by metagenomics and culture.</title>
        <authorList>
            <person name="Gilroy R."/>
            <person name="Ravi A."/>
            <person name="Getino M."/>
            <person name="Pursley I."/>
            <person name="Horton D.L."/>
            <person name="Alikhan N.F."/>
            <person name="Baker D."/>
            <person name="Gharbi K."/>
            <person name="Hall N."/>
            <person name="Watson M."/>
            <person name="Adriaenssens E.M."/>
            <person name="Foster-Nyarko E."/>
            <person name="Jarju S."/>
            <person name="Secka A."/>
            <person name="Antonio M."/>
            <person name="Oren A."/>
            <person name="Chaudhuri R.R."/>
            <person name="La Ragione R."/>
            <person name="Hildebrand F."/>
            <person name="Pallen M.J."/>
        </authorList>
    </citation>
    <scope>NUCLEOTIDE SEQUENCE</scope>
    <source>
        <strain evidence="2">USAMLcec4-12693</strain>
    </source>
</reference>